<dbReference type="PANTHER" id="PTHR31836:SF21">
    <property type="entry name" value="EXPANSIN-LIKE PROTEIN 7"/>
    <property type="match status" value="1"/>
</dbReference>
<proteinExistence type="predicted"/>
<sequence length="230" mass="24020">MLFHVLIVSVLLFLQGALTAPSPNPSVFNAKARNRRPPPRRPSLSLTKKVKPSTPVVSNSLNESINISTANNNPSSPGGSSTPSLSTSINLGIQESVSSPASSSTTTTAPPTSAKSPAQSGEFDGSKTFTGEGTYYDVGMGACGKINTNSELVAAINTKQYGVHANPNKAPICGQCMLVKGPNNSSVKVKVVDRCPVCEFGDLDLSPTAFVKLSPLAVGRIKISWNYVPC</sequence>
<feature type="compositionally biased region" description="Low complexity" evidence="2">
    <location>
        <begin position="96"/>
        <end position="120"/>
    </location>
</feature>
<dbReference type="OrthoDB" id="406505at2759"/>
<feature type="chain" id="PRO_5015706722" description="RlpA-like protein double-psi beta-barrel domain-containing protein" evidence="3">
    <location>
        <begin position="20"/>
        <end position="230"/>
    </location>
</feature>
<dbReference type="SUPFAM" id="SSF50685">
    <property type="entry name" value="Barwin-like endoglucanases"/>
    <property type="match status" value="1"/>
</dbReference>
<feature type="region of interest" description="Disordered" evidence="2">
    <location>
        <begin position="23"/>
        <end position="126"/>
    </location>
</feature>
<keyword evidence="6" id="KW-1185">Reference proteome</keyword>
<keyword evidence="1 3" id="KW-0732">Signal</keyword>
<dbReference type="EMBL" id="MBFS01000888">
    <property type="protein sequence ID" value="PVV01681.1"/>
    <property type="molecule type" value="Genomic_DNA"/>
</dbReference>
<dbReference type="CDD" id="cd22191">
    <property type="entry name" value="DPBB_RlpA_EXP_N-like"/>
    <property type="match status" value="1"/>
</dbReference>
<dbReference type="Gene3D" id="2.40.40.10">
    <property type="entry name" value="RlpA-like domain"/>
    <property type="match status" value="1"/>
</dbReference>
<feature type="signal peptide" evidence="3">
    <location>
        <begin position="1"/>
        <end position="19"/>
    </location>
</feature>
<dbReference type="Proteomes" id="UP000245609">
    <property type="component" value="Unassembled WGS sequence"/>
</dbReference>
<organism evidence="5 6">
    <name type="scientific">Smittium megazygosporum</name>
    <dbReference type="NCBI Taxonomy" id="133381"/>
    <lineage>
        <taxon>Eukaryota</taxon>
        <taxon>Fungi</taxon>
        <taxon>Fungi incertae sedis</taxon>
        <taxon>Zoopagomycota</taxon>
        <taxon>Kickxellomycotina</taxon>
        <taxon>Harpellomycetes</taxon>
        <taxon>Harpellales</taxon>
        <taxon>Legeriomycetaceae</taxon>
        <taxon>Smittium</taxon>
    </lineage>
</organism>
<protein>
    <recommendedName>
        <fullName evidence="4">RlpA-like protein double-psi beta-barrel domain-containing protein</fullName>
    </recommendedName>
</protein>
<dbReference type="PANTHER" id="PTHR31836">
    <property type="match status" value="1"/>
</dbReference>
<accession>A0A2T9ZAS3</accession>
<reference evidence="5 6" key="1">
    <citation type="journal article" date="2018" name="MBio">
        <title>Comparative Genomics Reveals the Core Gene Toolbox for the Fungus-Insect Symbiosis.</title>
        <authorList>
            <person name="Wang Y."/>
            <person name="Stata M."/>
            <person name="Wang W."/>
            <person name="Stajich J.E."/>
            <person name="White M.M."/>
            <person name="Moncalvo J.M."/>
        </authorList>
    </citation>
    <scope>NUCLEOTIDE SEQUENCE [LARGE SCALE GENOMIC DNA]</scope>
    <source>
        <strain evidence="5 6">SC-DP-2</strain>
    </source>
</reference>
<dbReference type="STRING" id="133381.A0A2T9ZAS3"/>
<dbReference type="Pfam" id="PF03330">
    <property type="entry name" value="DPBB_1"/>
    <property type="match status" value="1"/>
</dbReference>
<comment type="caution">
    <text evidence="5">The sequence shown here is derived from an EMBL/GenBank/DDBJ whole genome shotgun (WGS) entry which is preliminary data.</text>
</comment>
<dbReference type="AlphaFoldDB" id="A0A2T9ZAS3"/>
<dbReference type="InterPro" id="IPR009009">
    <property type="entry name" value="RlpA-like_DPBB"/>
</dbReference>
<evidence type="ECO:0000313" key="5">
    <source>
        <dbReference type="EMBL" id="PVV01681.1"/>
    </source>
</evidence>
<feature type="compositionally biased region" description="Low complexity" evidence="2">
    <location>
        <begin position="68"/>
        <end position="88"/>
    </location>
</feature>
<name>A0A2T9ZAS3_9FUNG</name>
<gene>
    <name evidence="5" type="ORF">BB560_003890</name>
</gene>
<feature type="domain" description="RlpA-like protein double-psi beta-barrel" evidence="4">
    <location>
        <begin position="130"/>
        <end position="224"/>
    </location>
</feature>
<evidence type="ECO:0000256" key="2">
    <source>
        <dbReference type="SAM" id="MobiDB-lite"/>
    </source>
</evidence>
<evidence type="ECO:0000256" key="3">
    <source>
        <dbReference type="SAM" id="SignalP"/>
    </source>
</evidence>
<evidence type="ECO:0000259" key="4">
    <source>
        <dbReference type="Pfam" id="PF03330"/>
    </source>
</evidence>
<evidence type="ECO:0000256" key="1">
    <source>
        <dbReference type="ARBA" id="ARBA00022729"/>
    </source>
</evidence>
<feature type="compositionally biased region" description="Polar residues" evidence="2">
    <location>
        <begin position="55"/>
        <end position="67"/>
    </location>
</feature>
<dbReference type="InterPro" id="IPR051477">
    <property type="entry name" value="Expansin_CellWall"/>
</dbReference>
<evidence type="ECO:0000313" key="6">
    <source>
        <dbReference type="Proteomes" id="UP000245609"/>
    </source>
</evidence>
<dbReference type="InterPro" id="IPR036908">
    <property type="entry name" value="RlpA-like_sf"/>
</dbReference>